<keyword evidence="2" id="KW-0812">Transmembrane</keyword>
<evidence type="ECO:0000256" key="1">
    <source>
        <dbReference type="SAM" id="MobiDB-lite"/>
    </source>
</evidence>
<dbReference type="AlphaFoldDB" id="A0A9K3PCI4"/>
<dbReference type="EMBL" id="JAGRRH010000025">
    <property type="protein sequence ID" value="KAG7341935.1"/>
    <property type="molecule type" value="Genomic_DNA"/>
</dbReference>
<feature type="region of interest" description="Disordered" evidence="1">
    <location>
        <begin position="92"/>
        <end position="145"/>
    </location>
</feature>
<protein>
    <submittedName>
        <fullName evidence="3">Uncharacterized protein</fullName>
    </submittedName>
</protein>
<gene>
    <name evidence="3" type="ORF">IV203_007027</name>
</gene>
<accession>A0A9K3PCI4</accession>
<reference evidence="3" key="1">
    <citation type="journal article" date="2021" name="Sci. Rep.">
        <title>Diploid genomic architecture of Nitzschia inconspicua, an elite biomass production diatom.</title>
        <authorList>
            <person name="Oliver A."/>
            <person name="Podell S."/>
            <person name="Pinowska A."/>
            <person name="Traller J.C."/>
            <person name="Smith S.R."/>
            <person name="McClure R."/>
            <person name="Beliaev A."/>
            <person name="Bohutskyi P."/>
            <person name="Hill E.A."/>
            <person name="Rabines A."/>
            <person name="Zheng H."/>
            <person name="Allen L.Z."/>
            <person name="Kuo A."/>
            <person name="Grigoriev I.V."/>
            <person name="Allen A.E."/>
            <person name="Hazlebeck D."/>
            <person name="Allen E.E."/>
        </authorList>
    </citation>
    <scope>NUCLEOTIDE SEQUENCE</scope>
    <source>
        <strain evidence="3">Hildebrandi</strain>
    </source>
</reference>
<evidence type="ECO:0000313" key="3">
    <source>
        <dbReference type="EMBL" id="KAG7341935.1"/>
    </source>
</evidence>
<feature type="compositionally biased region" description="Low complexity" evidence="1">
    <location>
        <begin position="133"/>
        <end position="145"/>
    </location>
</feature>
<dbReference type="OrthoDB" id="54411at2759"/>
<sequence>MSHQEEDVTGFEDEPLDDGGVVQSGSPAFQFEGVDSALAKAERRRERRRKRNERTGKIAVAVFCVCLIIALILVFEVFKVAEKTVHDAFTLETESPTPAPTPLPTVFKSPAPTLPPKPTLAVVTPSPTKKRTAAPTESPSAAPTITAKPSFALESTYEMDVVEDTYLFLDGQNTGRIYGGAETLLVQHGTKLSTKPGQMPEIPTSYTILKFELSKIENFPDRSRWTEEMQMNLLLTNVPNDDVEDFVEVTLDVYRIPNNYQVSVESWTGASFTSAPVSSRGGVLVGKQTFKPTIDMVTVDVTSIFRLSEEQSASGHYTDDQILLKLVINDGKPREGLVFRSRESNIPSGPRMQFVMN</sequence>
<feature type="region of interest" description="Disordered" evidence="1">
    <location>
        <begin position="1"/>
        <end position="29"/>
    </location>
</feature>
<keyword evidence="2" id="KW-1133">Transmembrane helix</keyword>
<evidence type="ECO:0000313" key="4">
    <source>
        <dbReference type="Proteomes" id="UP000693970"/>
    </source>
</evidence>
<dbReference type="Proteomes" id="UP000693970">
    <property type="component" value="Unassembled WGS sequence"/>
</dbReference>
<organism evidence="3 4">
    <name type="scientific">Nitzschia inconspicua</name>
    <dbReference type="NCBI Taxonomy" id="303405"/>
    <lineage>
        <taxon>Eukaryota</taxon>
        <taxon>Sar</taxon>
        <taxon>Stramenopiles</taxon>
        <taxon>Ochrophyta</taxon>
        <taxon>Bacillariophyta</taxon>
        <taxon>Bacillariophyceae</taxon>
        <taxon>Bacillariophycidae</taxon>
        <taxon>Bacillariales</taxon>
        <taxon>Bacillariaceae</taxon>
        <taxon>Nitzschia</taxon>
    </lineage>
</organism>
<proteinExistence type="predicted"/>
<reference evidence="3" key="2">
    <citation type="submission" date="2021-04" db="EMBL/GenBank/DDBJ databases">
        <authorList>
            <person name="Podell S."/>
        </authorList>
    </citation>
    <scope>NUCLEOTIDE SEQUENCE</scope>
    <source>
        <strain evidence="3">Hildebrandi</strain>
    </source>
</reference>
<evidence type="ECO:0000256" key="2">
    <source>
        <dbReference type="SAM" id="Phobius"/>
    </source>
</evidence>
<comment type="caution">
    <text evidence="3">The sequence shown here is derived from an EMBL/GenBank/DDBJ whole genome shotgun (WGS) entry which is preliminary data.</text>
</comment>
<feature type="transmembrane region" description="Helical" evidence="2">
    <location>
        <begin position="58"/>
        <end position="78"/>
    </location>
</feature>
<keyword evidence="4" id="KW-1185">Reference proteome</keyword>
<name>A0A9K3PCI4_9STRA</name>
<feature type="compositionally biased region" description="Acidic residues" evidence="1">
    <location>
        <begin position="7"/>
        <end position="17"/>
    </location>
</feature>
<keyword evidence="2" id="KW-0472">Membrane</keyword>